<reference evidence="2 3" key="1">
    <citation type="submission" date="2019-06" db="EMBL/GenBank/DDBJ databases">
        <title>Comparative genomics and metabolomics analyses of clavulanic acid producing Streptomyces species provides insight into specialized metabolism and evolution of beta-lactam biosynthetic gene clusters.</title>
        <authorList>
            <person name="Moore M.A."/>
            <person name="Cruz-Morales P."/>
            <person name="Barona Gomez F."/>
            <person name="Kapil T."/>
        </authorList>
    </citation>
    <scope>NUCLEOTIDE SEQUENCE [LARGE SCALE GENOMIC DNA]</scope>
    <source>
        <strain evidence="2 3">T-272</strain>
    </source>
</reference>
<keyword evidence="1" id="KW-0812">Transmembrane</keyword>
<comment type="caution">
    <text evidence="2">The sequence shown here is derived from an EMBL/GenBank/DDBJ whole genome shotgun (WGS) entry which is preliminary data.</text>
</comment>
<feature type="transmembrane region" description="Helical" evidence="1">
    <location>
        <begin position="21"/>
        <end position="40"/>
    </location>
</feature>
<dbReference type="RefSeq" id="WP_323372393.1">
    <property type="nucleotide sequence ID" value="NZ_VDEQ01000340.1"/>
</dbReference>
<dbReference type="EMBL" id="VDEQ01000340">
    <property type="protein sequence ID" value="MQS39502.1"/>
    <property type="molecule type" value="Genomic_DNA"/>
</dbReference>
<dbReference type="Pfam" id="PF19608">
    <property type="entry name" value="DUF6113"/>
    <property type="match status" value="1"/>
</dbReference>
<gene>
    <name evidence="2" type="ORF">FFZ77_29155</name>
</gene>
<dbReference type="Proteomes" id="UP000460558">
    <property type="component" value="Unassembled WGS sequence"/>
</dbReference>
<feature type="transmembrane region" description="Helical" evidence="1">
    <location>
        <begin position="46"/>
        <end position="64"/>
    </location>
</feature>
<keyword evidence="3" id="KW-1185">Reference proteome</keyword>
<protein>
    <recommendedName>
        <fullName evidence="4">Integral membrane protein</fullName>
    </recommendedName>
</protein>
<keyword evidence="1" id="KW-1133">Transmembrane helix</keyword>
<evidence type="ECO:0000256" key="1">
    <source>
        <dbReference type="SAM" id="Phobius"/>
    </source>
</evidence>
<sequence>MNERTKEPREPGAWPARPAKPARIAVYAVLVLLGLVVGTAGSLIQAAWFPGGLLLALLGAAGLFHGSGRLLGNQLGVLVSAAGWLVAIMLLTTGRPEGDGVFSAGIGPLVFILGGMAIAVICATMARGVQPGGPAIRLDG</sequence>
<keyword evidence="1" id="KW-0472">Membrane</keyword>
<proteinExistence type="predicted"/>
<evidence type="ECO:0000313" key="3">
    <source>
        <dbReference type="Proteomes" id="UP000460558"/>
    </source>
</evidence>
<evidence type="ECO:0008006" key="4">
    <source>
        <dbReference type="Google" id="ProtNLM"/>
    </source>
</evidence>
<feature type="transmembrane region" description="Helical" evidence="1">
    <location>
        <begin position="76"/>
        <end position="94"/>
    </location>
</feature>
<dbReference type="InterPro" id="IPR046095">
    <property type="entry name" value="DUF6113"/>
</dbReference>
<accession>A0ABW9P1S9</accession>
<organism evidence="2 3">
    <name type="scientific">Streptomyces katsurahamanus</name>
    <dbReference type="NCBI Taxonomy" id="2577098"/>
    <lineage>
        <taxon>Bacteria</taxon>
        <taxon>Bacillati</taxon>
        <taxon>Actinomycetota</taxon>
        <taxon>Actinomycetes</taxon>
        <taxon>Kitasatosporales</taxon>
        <taxon>Streptomycetaceae</taxon>
        <taxon>Streptomyces</taxon>
    </lineage>
</organism>
<name>A0ABW9P1S9_9ACTN</name>
<evidence type="ECO:0000313" key="2">
    <source>
        <dbReference type="EMBL" id="MQS39502.1"/>
    </source>
</evidence>
<feature type="transmembrane region" description="Helical" evidence="1">
    <location>
        <begin position="106"/>
        <end position="126"/>
    </location>
</feature>